<name>A0A0K2TJ65_LEPSM</name>
<evidence type="ECO:0000313" key="2">
    <source>
        <dbReference type="EMBL" id="CDW25561.1"/>
    </source>
</evidence>
<protein>
    <submittedName>
        <fullName evidence="2">Uncharacterized protein</fullName>
    </submittedName>
</protein>
<dbReference type="AlphaFoldDB" id="A0A0K2TJ65"/>
<organism evidence="2">
    <name type="scientific">Lepeophtheirus salmonis</name>
    <name type="common">Salmon louse</name>
    <name type="synonym">Caligus salmonis</name>
    <dbReference type="NCBI Taxonomy" id="72036"/>
    <lineage>
        <taxon>Eukaryota</taxon>
        <taxon>Metazoa</taxon>
        <taxon>Ecdysozoa</taxon>
        <taxon>Arthropoda</taxon>
        <taxon>Crustacea</taxon>
        <taxon>Multicrustacea</taxon>
        <taxon>Hexanauplia</taxon>
        <taxon>Copepoda</taxon>
        <taxon>Siphonostomatoida</taxon>
        <taxon>Caligidae</taxon>
        <taxon>Lepeophtheirus</taxon>
    </lineage>
</organism>
<proteinExistence type="predicted"/>
<feature type="region of interest" description="Disordered" evidence="1">
    <location>
        <begin position="33"/>
        <end position="63"/>
    </location>
</feature>
<reference evidence="2" key="1">
    <citation type="submission" date="2014-05" db="EMBL/GenBank/DDBJ databases">
        <authorList>
            <person name="Chronopoulou M."/>
        </authorList>
    </citation>
    <scope>NUCLEOTIDE SEQUENCE</scope>
    <source>
        <tissue evidence="2">Whole organism</tissue>
    </source>
</reference>
<dbReference type="EMBL" id="HACA01008200">
    <property type="protein sequence ID" value="CDW25561.1"/>
    <property type="molecule type" value="Transcribed_RNA"/>
</dbReference>
<evidence type="ECO:0000256" key="1">
    <source>
        <dbReference type="SAM" id="MobiDB-lite"/>
    </source>
</evidence>
<sequence>MYRVDFDHSQLLHHHKGIEDHPCVIDHIRLKDPLSPQVHNNPRSSPAYDAYPVGKEQRREEWS</sequence>
<accession>A0A0K2TJ65</accession>